<dbReference type="InterPro" id="IPR039425">
    <property type="entry name" value="RNA_pol_sigma-70-like"/>
</dbReference>
<dbReference type="InterPro" id="IPR013249">
    <property type="entry name" value="RNA_pol_sigma70_r4_t2"/>
</dbReference>
<accession>A0A6J4URK9</accession>
<dbReference type="PANTHER" id="PTHR43133:SF25">
    <property type="entry name" value="RNA POLYMERASE SIGMA FACTOR RFAY-RELATED"/>
    <property type="match status" value="1"/>
</dbReference>
<keyword evidence="2" id="KW-0805">Transcription regulation</keyword>
<feature type="domain" description="RNA polymerase sigma-70 region 2" evidence="5">
    <location>
        <begin position="47"/>
        <end position="116"/>
    </location>
</feature>
<dbReference type="Pfam" id="PF04542">
    <property type="entry name" value="Sigma70_r2"/>
    <property type="match status" value="1"/>
</dbReference>
<sequence length="206" mass="22438">MTDAIVFGAATGAGTAVISRAGPGWDGVTADGAPGAAAHRPTSFDDLLDRHSAEIYRYACHLTRNCADADDLYQDTMLKAYRAFGRLDGAETHNYRAWLYKIATNTFLGDRRKRGREHPIDDALEATLPAASLDHAAGLDARDLLSEVSAFVAALPRKQRVALVLRKFHEVGYAEIAASLECSEEAARANVHEALRKLRRGFGDRL</sequence>
<dbReference type="InterPro" id="IPR013325">
    <property type="entry name" value="RNA_pol_sigma_r2"/>
</dbReference>
<evidence type="ECO:0000313" key="7">
    <source>
        <dbReference type="EMBL" id="CAA9555862.1"/>
    </source>
</evidence>
<evidence type="ECO:0000256" key="1">
    <source>
        <dbReference type="ARBA" id="ARBA00010641"/>
    </source>
</evidence>
<dbReference type="InterPro" id="IPR013324">
    <property type="entry name" value="RNA_pol_sigma_r3/r4-like"/>
</dbReference>
<evidence type="ECO:0000256" key="4">
    <source>
        <dbReference type="ARBA" id="ARBA00023163"/>
    </source>
</evidence>
<dbReference type="GO" id="GO:0016987">
    <property type="term" value="F:sigma factor activity"/>
    <property type="evidence" value="ECO:0007669"/>
    <property type="project" value="UniProtKB-KW"/>
</dbReference>
<reference evidence="7" key="1">
    <citation type="submission" date="2020-02" db="EMBL/GenBank/DDBJ databases">
        <authorList>
            <person name="Meier V. D."/>
        </authorList>
    </citation>
    <scope>NUCLEOTIDE SEQUENCE</scope>
    <source>
        <strain evidence="7">AVDCRST_MAG73</strain>
    </source>
</reference>
<dbReference type="SUPFAM" id="SSF88659">
    <property type="entry name" value="Sigma3 and sigma4 domains of RNA polymerase sigma factors"/>
    <property type="match status" value="1"/>
</dbReference>
<keyword evidence="4" id="KW-0804">Transcription</keyword>
<dbReference type="SUPFAM" id="SSF88946">
    <property type="entry name" value="Sigma2 domain of RNA polymerase sigma factors"/>
    <property type="match status" value="1"/>
</dbReference>
<dbReference type="InterPro" id="IPR014284">
    <property type="entry name" value="RNA_pol_sigma-70_dom"/>
</dbReference>
<name>A0A6J4URK9_9BACT</name>
<keyword evidence="3" id="KW-0731">Sigma factor</keyword>
<dbReference type="InterPro" id="IPR007627">
    <property type="entry name" value="RNA_pol_sigma70_r2"/>
</dbReference>
<proteinExistence type="inferred from homology"/>
<dbReference type="AlphaFoldDB" id="A0A6J4URK9"/>
<feature type="domain" description="RNA polymerase sigma factor 70 region 4 type 2" evidence="6">
    <location>
        <begin position="148"/>
        <end position="198"/>
    </location>
</feature>
<organism evidence="7">
    <name type="scientific">uncultured Thermomicrobiales bacterium</name>
    <dbReference type="NCBI Taxonomy" id="1645740"/>
    <lineage>
        <taxon>Bacteria</taxon>
        <taxon>Pseudomonadati</taxon>
        <taxon>Thermomicrobiota</taxon>
        <taxon>Thermomicrobia</taxon>
        <taxon>Thermomicrobiales</taxon>
        <taxon>environmental samples</taxon>
    </lineage>
</organism>
<evidence type="ECO:0000256" key="2">
    <source>
        <dbReference type="ARBA" id="ARBA00023015"/>
    </source>
</evidence>
<dbReference type="EMBL" id="CADCWE010000217">
    <property type="protein sequence ID" value="CAA9555862.1"/>
    <property type="molecule type" value="Genomic_DNA"/>
</dbReference>
<dbReference type="NCBIfam" id="TIGR02937">
    <property type="entry name" value="sigma70-ECF"/>
    <property type="match status" value="1"/>
</dbReference>
<dbReference type="Pfam" id="PF08281">
    <property type="entry name" value="Sigma70_r4_2"/>
    <property type="match status" value="1"/>
</dbReference>
<protein>
    <recommendedName>
        <fullName evidence="8">RNA polymerase ECF-type sigma factor</fullName>
    </recommendedName>
</protein>
<dbReference type="GO" id="GO:0003677">
    <property type="term" value="F:DNA binding"/>
    <property type="evidence" value="ECO:0007669"/>
    <property type="project" value="InterPro"/>
</dbReference>
<dbReference type="Gene3D" id="1.10.1740.10">
    <property type="match status" value="1"/>
</dbReference>
<dbReference type="PANTHER" id="PTHR43133">
    <property type="entry name" value="RNA POLYMERASE ECF-TYPE SIGMA FACTO"/>
    <property type="match status" value="1"/>
</dbReference>
<dbReference type="GO" id="GO:0006352">
    <property type="term" value="P:DNA-templated transcription initiation"/>
    <property type="evidence" value="ECO:0007669"/>
    <property type="project" value="InterPro"/>
</dbReference>
<dbReference type="InterPro" id="IPR036388">
    <property type="entry name" value="WH-like_DNA-bd_sf"/>
</dbReference>
<comment type="similarity">
    <text evidence="1">Belongs to the sigma-70 factor family. ECF subfamily.</text>
</comment>
<dbReference type="Gene3D" id="1.10.10.10">
    <property type="entry name" value="Winged helix-like DNA-binding domain superfamily/Winged helix DNA-binding domain"/>
    <property type="match status" value="1"/>
</dbReference>
<evidence type="ECO:0008006" key="8">
    <source>
        <dbReference type="Google" id="ProtNLM"/>
    </source>
</evidence>
<gene>
    <name evidence="7" type="ORF">AVDCRST_MAG73-3272</name>
</gene>
<evidence type="ECO:0000256" key="3">
    <source>
        <dbReference type="ARBA" id="ARBA00023082"/>
    </source>
</evidence>
<evidence type="ECO:0000259" key="6">
    <source>
        <dbReference type="Pfam" id="PF08281"/>
    </source>
</evidence>
<evidence type="ECO:0000259" key="5">
    <source>
        <dbReference type="Pfam" id="PF04542"/>
    </source>
</evidence>